<evidence type="ECO:0000259" key="4">
    <source>
        <dbReference type="PROSITE" id="PS51192"/>
    </source>
</evidence>
<dbReference type="Proteomes" id="UP001177003">
    <property type="component" value="Chromosome 4"/>
</dbReference>
<dbReference type="EMBL" id="OX465080">
    <property type="protein sequence ID" value="CAI9279281.1"/>
    <property type="molecule type" value="Genomic_DNA"/>
</dbReference>
<evidence type="ECO:0000256" key="3">
    <source>
        <dbReference type="ARBA" id="ARBA00047984"/>
    </source>
</evidence>
<proteinExistence type="predicted"/>
<evidence type="ECO:0000256" key="2">
    <source>
        <dbReference type="ARBA" id="ARBA00022801"/>
    </source>
</evidence>
<dbReference type="SUPFAM" id="SSF52540">
    <property type="entry name" value="P-loop containing nucleoside triphosphate hydrolases"/>
    <property type="match status" value="1"/>
</dbReference>
<dbReference type="PANTHER" id="PTHR18934:SF136">
    <property type="entry name" value="ATP-DEPENDENT RNA HELICASE DHX35-RELATED"/>
    <property type="match status" value="1"/>
</dbReference>
<dbReference type="PROSITE" id="PS51192">
    <property type="entry name" value="HELICASE_ATP_BIND_1"/>
    <property type="match status" value="1"/>
</dbReference>
<dbReference type="InterPro" id="IPR014001">
    <property type="entry name" value="Helicase_ATP-bd"/>
</dbReference>
<comment type="catalytic activity">
    <reaction evidence="3">
        <text>ATP + H2O = ADP + phosphate + H(+)</text>
        <dbReference type="Rhea" id="RHEA:13065"/>
        <dbReference type="ChEBI" id="CHEBI:15377"/>
        <dbReference type="ChEBI" id="CHEBI:15378"/>
        <dbReference type="ChEBI" id="CHEBI:30616"/>
        <dbReference type="ChEBI" id="CHEBI:43474"/>
        <dbReference type="ChEBI" id="CHEBI:456216"/>
        <dbReference type="EC" id="3.6.4.13"/>
    </reaction>
</comment>
<keyword evidence="6" id="KW-1185">Reference proteome</keyword>
<dbReference type="AlphaFoldDB" id="A0AA36E1C0"/>
<dbReference type="Gene3D" id="3.40.50.300">
    <property type="entry name" value="P-loop containing nucleotide triphosphate hydrolases"/>
    <property type="match status" value="2"/>
</dbReference>
<evidence type="ECO:0000313" key="5">
    <source>
        <dbReference type="EMBL" id="CAI9279281.1"/>
    </source>
</evidence>
<dbReference type="GO" id="GO:0016787">
    <property type="term" value="F:hydrolase activity"/>
    <property type="evidence" value="ECO:0007669"/>
    <property type="project" value="UniProtKB-KW"/>
</dbReference>
<dbReference type="GO" id="GO:0003724">
    <property type="term" value="F:RNA helicase activity"/>
    <property type="evidence" value="ECO:0007669"/>
    <property type="project" value="UniProtKB-EC"/>
</dbReference>
<feature type="domain" description="Helicase ATP-binding" evidence="4">
    <location>
        <begin position="37"/>
        <end position="146"/>
    </location>
</feature>
<organism evidence="5 6">
    <name type="scientific">Lactuca saligna</name>
    <name type="common">Willowleaf lettuce</name>
    <dbReference type="NCBI Taxonomy" id="75948"/>
    <lineage>
        <taxon>Eukaryota</taxon>
        <taxon>Viridiplantae</taxon>
        <taxon>Streptophyta</taxon>
        <taxon>Embryophyta</taxon>
        <taxon>Tracheophyta</taxon>
        <taxon>Spermatophyta</taxon>
        <taxon>Magnoliopsida</taxon>
        <taxon>eudicotyledons</taxon>
        <taxon>Gunneridae</taxon>
        <taxon>Pentapetalae</taxon>
        <taxon>asterids</taxon>
        <taxon>campanulids</taxon>
        <taxon>Asterales</taxon>
        <taxon>Asteraceae</taxon>
        <taxon>Cichorioideae</taxon>
        <taxon>Cichorieae</taxon>
        <taxon>Lactucinae</taxon>
        <taxon>Lactuca</taxon>
    </lineage>
</organism>
<accession>A0AA36E1C0</accession>
<dbReference type="PROSITE" id="PS00690">
    <property type="entry name" value="DEAH_ATP_HELICASE"/>
    <property type="match status" value="1"/>
</dbReference>
<protein>
    <recommendedName>
        <fullName evidence="1">RNA helicase</fullName>
        <ecNumber evidence="1">3.6.4.13</ecNumber>
    </recommendedName>
</protein>
<dbReference type="GO" id="GO:0003723">
    <property type="term" value="F:RNA binding"/>
    <property type="evidence" value="ECO:0007669"/>
    <property type="project" value="TreeGrafter"/>
</dbReference>
<dbReference type="PANTHER" id="PTHR18934">
    <property type="entry name" value="ATP-DEPENDENT RNA HELICASE"/>
    <property type="match status" value="1"/>
</dbReference>
<evidence type="ECO:0000313" key="6">
    <source>
        <dbReference type="Proteomes" id="UP001177003"/>
    </source>
</evidence>
<reference evidence="5" key="1">
    <citation type="submission" date="2023-04" db="EMBL/GenBank/DDBJ databases">
        <authorList>
            <person name="Vijverberg K."/>
            <person name="Xiong W."/>
            <person name="Schranz E."/>
        </authorList>
    </citation>
    <scope>NUCLEOTIDE SEQUENCE</scope>
</reference>
<name>A0AA36E1C0_LACSI</name>
<keyword evidence="2" id="KW-0378">Hydrolase</keyword>
<evidence type="ECO:0000256" key="1">
    <source>
        <dbReference type="ARBA" id="ARBA00012552"/>
    </source>
</evidence>
<sequence>MSTRVSYNVDRRGGVAGRRDITGVGDANVDKSVAARLAEEMAVKLGEEFGYTIRFEDVINSDLTRIKFLTDGVLLRKMMDDPLLSKYSVIMIDEAHERSLSTDILLSLLKKIQRRRPELRLIIASATIEAKLMAKFFHNRKRRPQLDGDDNGLQTKPAILSLEGRGFNVQIFLIEEPVSDYFQATVSTVISIHDKEPMGYILVFLTGQTAIQNGIYNDIMIYA</sequence>
<gene>
    <name evidence="5" type="ORF">LSALG_LOCUS19092</name>
</gene>
<dbReference type="InterPro" id="IPR002464">
    <property type="entry name" value="DNA/RNA_helicase_DEAH_CS"/>
</dbReference>
<dbReference type="EC" id="3.6.4.13" evidence="1"/>
<dbReference type="InterPro" id="IPR027417">
    <property type="entry name" value="P-loop_NTPase"/>
</dbReference>